<protein>
    <recommendedName>
        <fullName evidence="1">DUF7742 domain-containing protein</fullName>
    </recommendedName>
</protein>
<proteinExistence type="predicted"/>
<evidence type="ECO:0000313" key="3">
    <source>
        <dbReference type="Proteomes" id="UP000619033"/>
    </source>
</evidence>
<dbReference type="Pfam" id="PF24891">
    <property type="entry name" value="DUF7742"/>
    <property type="match status" value="1"/>
</dbReference>
<evidence type="ECO:0000313" key="2">
    <source>
        <dbReference type="EMBL" id="MBL4927548.1"/>
    </source>
</evidence>
<reference evidence="2" key="1">
    <citation type="submission" date="2021-01" db="EMBL/GenBank/DDBJ databases">
        <title>Genome seq and assembly of Tabrizicola sp. KVB23.</title>
        <authorList>
            <person name="Chhetri G."/>
        </authorList>
    </citation>
    <scope>NUCLEOTIDE SEQUENCE</scope>
    <source>
        <strain evidence="2">KVB23</strain>
    </source>
</reference>
<dbReference type="Proteomes" id="UP000619033">
    <property type="component" value="Unassembled WGS sequence"/>
</dbReference>
<organism evidence="2 3">
    <name type="scientific">Fuscibacter oryzae</name>
    <dbReference type="NCBI Taxonomy" id="2803939"/>
    <lineage>
        <taxon>Bacteria</taxon>
        <taxon>Pseudomonadati</taxon>
        <taxon>Pseudomonadota</taxon>
        <taxon>Alphaproteobacteria</taxon>
        <taxon>Rhodobacterales</taxon>
        <taxon>Paracoccaceae</taxon>
        <taxon>Fuscibacter</taxon>
    </lineage>
</organism>
<comment type="caution">
    <text evidence="2">The sequence shown here is derived from an EMBL/GenBank/DDBJ whole genome shotgun (WGS) entry which is preliminary data.</text>
</comment>
<dbReference type="AlphaFoldDB" id="A0A8J7MSE0"/>
<keyword evidence="3" id="KW-1185">Reference proteome</keyword>
<dbReference type="EMBL" id="JAESVP010000002">
    <property type="protein sequence ID" value="MBL4927548.1"/>
    <property type="molecule type" value="Genomic_DNA"/>
</dbReference>
<dbReference type="InterPro" id="IPR056644">
    <property type="entry name" value="DUF7742"/>
</dbReference>
<name>A0A8J7MSE0_9RHOB</name>
<accession>A0A8J7MSE0</accession>
<dbReference type="RefSeq" id="WP_202658673.1">
    <property type="nucleotide sequence ID" value="NZ_JAESVP010000002.1"/>
</dbReference>
<feature type="domain" description="DUF7742" evidence="1">
    <location>
        <begin position="2"/>
        <end position="78"/>
    </location>
</feature>
<sequence length="108" mass="11449">MRRALIGDLLAAARVLSAQPPHLRAGVMDRLIDQAHAAHRYMARFGRPHLLWGDGSLLARALAEPAVANPGGDICDFAALSVAAARLAAFRRRGLLCPSGQNGRTGLC</sequence>
<evidence type="ECO:0000259" key="1">
    <source>
        <dbReference type="Pfam" id="PF24891"/>
    </source>
</evidence>
<gene>
    <name evidence="2" type="ORF">JI744_05455</name>
</gene>